<sequence length="175" mass="17634">MLAVTSFSLMAISIASLSQAYAHDVNIETLGDLVARTQTPTYQGLPKVLDSRTTGELCLAGNDCIDGQCIPNFETTIDDPIVYDDPVPGDTSGSWSCSASAMFCGGVFCSTGNICLGDGVCGVASEDSSTSTPVTTSSLMVGSGKPSPTAMGKPTGSTTTLASGTNIGAEATPAT</sequence>
<dbReference type="EMBL" id="JAFJYH010000047">
    <property type="protein sequence ID" value="KAG4422551.1"/>
    <property type="molecule type" value="Genomic_DNA"/>
</dbReference>
<protein>
    <submittedName>
        <fullName evidence="3">Uncharacterized protein</fullName>
    </submittedName>
</protein>
<keyword evidence="2" id="KW-0732">Signal</keyword>
<dbReference type="OrthoDB" id="10579699at2759"/>
<name>A0A8H7WD05_9HELO</name>
<evidence type="ECO:0000313" key="3">
    <source>
        <dbReference type="EMBL" id="KAG4422551.1"/>
    </source>
</evidence>
<evidence type="ECO:0000256" key="1">
    <source>
        <dbReference type="SAM" id="MobiDB-lite"/>
    </source>
</evidence>
<evidence type="ECO:0000313" key="4">
    <source>
        <dbReference type="Proteomes" id="UP000664132"/>
    </source>
</evidence>
<feature type="chain" id="PRO_5034093150" evidence="2">
    <location>
        <begin position="23"/>
        <end position="175"/>
    </location>
</feature>
<evidence type="ECO:0000256" key="2">
    <source>
        <dbReference type="SAM" id="SignalP"/>
    </source>
</evidence>
<feature type="signal peptide" evidence="2">
    <location>
        <begin position="1"/>
        <end position="22"/>
    </location>
</feature>
<proteinExistence type="predicted"/>
<keyword evidence="4" id="KW-1185">Reference proteome</keyword>
<dbReference type="AlphaFoldDB" id="A0A8H7WD05"/>
<feature type="compositionally biased region" description="Low complexity" evidence="1">
    <location>
        <begin position="127"/>
        <end position="138"/>
    </location>
</feature>
<feature type="compositionally biased region" description="Polar residues" evidence="1">
    <location>
        <begin position="155"/>
        <end position="166"/>
    </location>
</feature>
<gene>
    <name evidence="3" type="ORF">IFR04_004320</name>
</gene>
<feature type="region of interest" description="Disordered" evidence="1">
    <location>
        <begin position="127"/>
        <end position="175"/>
    </location>
</feature>
<comment type="caution">
    <text evidence="3">The sequence shown here is derived from an EMBL/GenBank/DDBJ whole genome shotgun (WGS) entry which is preliminary data.</text>
</comment>
<dbReference type="Proteomes" id="UP000664132">
    <property type="component" value="Unassembled WGS sequence"/>
</dbReference>
<accession>A0A8H7WD05</accession>
<reference evidence="3" key="1">
    <citation type="submission" date="2021-02" db="EMBL/GenBank/DDBJ databases">
        <title>Genome sequence Cadophora malorum strain M34.</title>
        <authorList>
            <person name="Stefanovic E."/>
            <person name="Vu D."/>
            <person name="Scully C."/>
            <person name="Dijksterhuis J."/>
            <person name="Roader J."/>
            <person name="Houbraken J."/>
        </authorList>
    </citation>
    <scope>NUCLEOTIDE SEQUENCE</scope>
    <source>
        <strain evidence="3">M34</strain>
    </source>
</reference>
<organism evidence="3 4">
    <name type="scientific">Cadophora malorum</name>
    <dbReference type="NCBI Taxonomy" id="108018"/>
    <lineage>
        <taxon>Eukaryota</taxon>
        <taxon>Fungi</taxon>
        <taxon>Dikarya</taxon>
        <taxon>Ascomycota</taxon>
        <taxon>Pezizomycotina</taxon>
        <taxon>Leotiomycetes</taxon>
        <taxon>Helotiales</taxon>
        <taxon>Ploettnerulaceae</taxon>
        <taxon>Cadophora</taxon>
    </lineage>
</organism>